<feature type="domain" description="DNA repair metallo-beta-lactamase" evidence="8">
    <location>
        <begin position="503"/>
        <end position="606"/>
    </location>
</feature>
<evidence type="ECO:0000256" key="4">
    <source>
        <dbReference type="ARBA" id="ARBA00023204"/>
    </source>
</evidence>
<evidence type="ECO:0000313" key="10">
    <source>
        <dbReference type="RefSeq" id="XP_013385762.1"/>
    </source>
</evidence>
<evidence type="ECO:0000256" key="3">
    <source>
        <dbReference type="ARBA" id="ARBA00022763"/>
    </source>
</evidence>
<dbReference type="GO" id="GO:0006303">
    <property type="term" value="P:double-strand break repair via nonhomologous end joining"/>
    <property type="evidence" value="ECO:0007669"/>
    <property type="project" value="TreeGrafter"/>
</dbReference>
<evidence type="ECO:0000256" key="1">
    <source>
        <dbReference type="ARBA" id="ARBA00004123"/>
    </source>
</evidence>
<dbReference type="GeneID" id="106155443"/>
<evidence type="ECO:0000256" key="7">
    <source>
        <dbReference type="ARBA" id="ARBA00078423"/>
    </source>
</evidence>
<name>A0A1S3HID6_LINAN</name>
<protein>
    <recommendedName>
        <fullName evidence="6">DNA cross-link repair 1A protein</fullName>
    </recommendedName>
    <alternativeName>
        <fullName evidence="7">SNM1 homolog A</fullName>
    </alternativeName>
</protein>
<dbReference type="InParanoid" id="A0A1S3HID6"/>
<dbReference type="InterPro" id="IPR011084">
    <property type="entry name" value="DRMBL"/>
</dbReference>
<organism evidence="9 10">
    <name type="scientific">Lingula anatina</name>
    <name type="common">Brachiopod</name>
    <name type="synonym">Lingula unguis</name>
    <dbReference type="NCBI Taxonomy" id="7574"/>
    <lineage>
        <taxon>Eukaryota</taxon>
        <taxon>Metazoa</taxon>
        <taxon>Spiralia</taxon>
        <taxon>Lophotrochozoa</taxon>
        <taxon>Brachiopoda</taxon>
        <taxon>Linguliformea</taxon>
        <taxon>Lingulata</taxon>
        <taxon>Lingulida</taxon>
        <taxon>Linguloidea</taxon>
        <taxon>Lingulidae</taxon>
        <taxon>Lingula</taxon>
    </lineage>
</organism>
<evidence type="ECO:0000313" key="9">
    <source>
        <dbReference type="Proteomes" id="UP000085678"/>
    </source>
</evidence>
<dbReference type="KEGG" id="lak:106155443"/>
<keyword evidence="3" id="KW-0227">DNA damage</keyword>
<comment type="similarity">
    <text evidence="2">Belongs to the DNA repair metallo-beta-lactamase (DRMBL) family.</text>
</comment>
<gene>
    <name evidence="10" type="primary">LOC106155443</name>
</gene>
<proteinExistence type="inferred from homology"/>
<evidence type="ECO:0000259" key="8">
    <source>
        <dbReference type="Pfam" id="PF07522"/>
    </source>
</evidence>
<dbReference type="PANTHER" id="PTHR23240">
    <property type="entry name" value="DNA CROSS-LINK REPAIR PROTEIN PSO2/SNM1-RELATED"/>
    <property type="match status" value="1"/>
</dbReference>
<evidence type="ECO:0000256" key="2">
    <source>
        <dbReference type="ARBA" id="ARBA00010304"/>
    </source>
</evidence>
<comment type="subcellular location">
    <subcellularLocation>
        <location evidence="1">Nucleus</location>
    </subcellularLocation>
</comment>
<evidence type="ECO:0000256" key="6">
    <source>
        <dbReference type="ARBA" id="ARBA00069609"/>
    </source>
</evidence>
<dbReference type="FunFam" id="3.60.15.10:FF:000010">
    <property type="entry name" value="DNA cross-link repair 1A"/>
    <property type="match status" value="1"/>
</dbReference>
<keyword evidence="5" id="KW-0539">Nucleus</keyword>
<dbReference type="GO" id="GO:0035312">
    <property type="term" value="F:5'-3' DNA exonuclease activity"/>
    <property type="evidence" value="ECO:0007669"/>
    <property type="project" value="TreeGrafter"/>
</dbReference>
<dbReference type="GO" id="GO:0003684">
    <property type="term" value="F:damaged DNA binding"/>
    <property type="evidence" value="ECO:0007669"/>
    <property type="project" value="TreeGrafter"/>
</dbReference>
<dbReference type="Gene3D" id="3.40.50.12650">
    <property type="match status" value="1"/>
</dbReference>
<dbReference type="GO" id="GO:0036297">
    <property type="term" value="P:interstrand cross-link repair"/>
    <property type="evidence" value="ECO:0007669"/>
    <property type="project" value="TreeGrafter"/>
</dbReference>
<dbReference type="AlphaFoldDB" id="A0A1S3HID6"/>
<dbReference type="STRING" id="7574.A0A1S3HID6"/>
<dbReference type="GO" id="GO:0005634">
    <property type="term" value="C:nucleus"/>
    <property type="evidence" value="ECO:0007669"/>
    <property type="project" value="UniProtKB-SubCell"/>
</dbReference>
<dbReference type="Pfam" id="PF07522">
    <property type="entry name" value="DRMBL"/>
    <property type="match status" value="1"/>
</dbReference>
<dbReference type="Proteomes" id="UP000085678">
    <property type="component" value="Unplaced"/>
</dbReference>
<dbReference type="FunFam" id="3.40.50.12650:FF:000001">
    <property type="entry name" value="DNA cross-link repair 1A"/>
    <property type="match status" value="1"/>
</dbReference>
<dbReference type="RefSeq" id="XP_013385762.1">
    <property type="nucleotide sequence ID" value="XM_013530308.2"/>
</dbReference>
<dbReference type="OrthoDB" id="262529at2759"/>
<dbReference type="InterPro" id="IPR036866">
    <property type="entry name" value="RibonucZ/Hydroxyglut_hydro"/>
</dbReference>
<accession>A0A1S3HID6</accession>
<keyword evidence="9" id="KW-1185">Reference proteome</keyword>
<dbReference type="PANTHER" id="PTHR23240:SF6">
    <property type="entry name" value="DNA CROSS-LINK REPAIR 1A PROTEIN"/>
    <property type="match status" value="1"/>
</dbReference>
<keyword evidence="4" id="KW-0234">DNA repair</keyword>
<dbReference type="SUPFAM" id="SSF56281">
    <property type="entry name" value="Metallo-hydrolase/oxidoreductase"/>
    <property type="match status" value="1"/>
</dbReference>
<sequence>MDLKPLENRQRLPESCLKEHNWSLIILNVMKKKKSLYHFVEKYLPAEEDIKMPGKIEPNDPTIADIDYMSDEDIFDEKNDTSAEIRNKVEDMLSQETIFKKQNCSRDGSERLNDVSPVNTPSKGFSVDTVFPNSEIEKLFTDEQPWALDIDENCIESSDIPISADSTQHTGGRNSADTQNISTLQTTEGALVECKGQKFTQDVMQTKQTSIYSFFKPSDEIRKQVKYNSASAASKTAKPKDAVSEQQTQRLQRHFLGARSDKSNKERVEENGSVAPIAKGRWKTTCPFYKKIPGTSFTVDAFCYGVVPGCSAYFLSHFHFDHYRGLSKHFKQPIYCSQVTSNLVKKQIRVEDKYLISLPTDRPCHVHGVQVTLMEANHCPGAVLFFFELPNGRAILHTGDFRADPSMVEHPALKGRKIHQLYLDTTYCDPSYAFPPQQDVVSFAVSLAGKHICEHPNSLIVCGTYTIGKERIFIAIAEAIQSRVCVTREKYRILQCLDDNKLDGMLTTKWTEAKVHVLPMGKLKLDTLQEHLRSFKGQFDNILALEPTGWTHSGKTLSLNNIKPKVKKKGITIYGVPYSEHSSYTELKNFVQALQPDQILPTVNNGNPTSRRKMESLFKSWLQEKKVHSQQILLSTWCKN</sequence>
<dbReference type="Gene3D" id="3.60.15.10">
    <property type="entry name" value="Ribonuclease Z/Hydroxyacylglutathione hydrolase-like"/>
    <property type="match status" value="1"/>
</dbReference>
<evidence type="ECO:0000256" key="5">
    <source>
        <dbReference type="ARBA" id="ARBA00023242"/>
    </source>
</evidence>
<reference evidence="10" key="1">
    <citation type="submission" date="2025-08" db="UniProtKB">
        <authorList>
            <consortium name="RefSeq"/>
        </authorList>
    </citation>
    <scope>IDENTIFICATION</scope>
    <source>
        <tissue evidence="10">Gonads</tissue>
    </source>
</reference>